<reference evidence="2 3" key="1">
    <citation type="submission" date="2024-05" db="EMBL/GenBank/DDBJ databases">
        <title>De novo assembly of an allotetraploid wild potato.</title>
        <authorList>
            <person name="Hosaka A.J."/>
        </authorList>
    </citation>
    <scope>NUCLEOTIDE SEQUENCE [LARGE SCALE GENOMIC DNA]</scope>
    <source>
        <tissue evidence="2">Young leaves</tissue>
    </source>
</reference>
<comment type="caution">
    <text evidence="2">The sequence shown here is derived from an EMBL/GenBank/DDBJ whole genome shotgun (WGS) entry which is preliminary data.</text>
</comment>
<dbReference type="AlphaFoldDB" id="A0ABD2VC34"/>
<protein>
    <submittedName>
        <fullName evidence="2">Uncharacterized protein</fullName>
    </submittedName>
</protein>
<dbReference type="Proteomes" id="UP001627284">
    <property type="component" value="Unassembled WGS sequence"/>
</dbReference>
<organism evidence="2 3">
    <name type="scientific">Solanum stoloniferum</name>
    <dbReference type="NCBI Taxonomy" id="62892"/>
    <lineage>
        <taxon>Eukaryota</taxon>
        <taxon>Viridiplantae</taxon>
        <taxon>Streptophyta</taxon>
        <taxon>Embryophyta</taxon>
        <taxon>Tracheophyta</taxon>
        <taxon>Spermatophyta</taxon>
        <taxon>Magnoliopsida</taxon>
        <taxon>eudicotyledons</taxon>
        <taxon>Gunneridae</taxon>
        <taxon>Pentapetalae</taxon>
        <taxon>asterids</taxon>
        <taxon>lamiids</taxon>
        <taxon>Solanales</taxon>
        <taxon>Solanaceae</taxon>
        <taxon>Solanoideae</taxon>
        <taxon>Solaneae</taxon>
        <taxon>Solanum</taxon>
    </lineage>
</organism>
<keyword evidence="3" id="KW-1185">Reference proteome</keyword>
<proteinExistence type="predicted"/>
<dbReference type="EMBL" id="JBJKTR010000002">
    <property type="protein sequence ID" value="KAL3378398.1"/>
    <property type="molecule type" value="Genomic_DNA"/>
</dbReference>
<feature type="region of interest" description="Disordered" evidence="1">
    <location>
        <begin position="49"/>
        <end position="69"/>
    </location>
</feature>
<evidence type="ECO:0000313" key="3">
    <source>
        <dbReference type="Proteomes" id="UP001627284"/>
    </source>
</evidence>
<evidence type="ECO:0000313" key="2">
    <source>
        <dbReference type="EMBL" id="KAL3378398.1"/>
    </source>
</evidence>
<accession>A0ABD2VC34</accession>
<name>A0ABD2VC34_9SOLN</name>
<gene>
    <name evidence="2" type="ORF">AABB24_004359</name>
</gene>
<sequence length="108" mass="11976">MLVSSQQQNSFPQYQPMQMHIRPDYSQFQYMQPQPGMMASHMYTASASGSRDSIATGHDNLSGSAHMEGNFSPFQTSSVKLIIDTGASNHMIGDHTHLLDKKLIENAC</sequence>
<evidence type="ECO:0000256" key="1">
    <source>
        <dbReference type="SAM" id="MobiDB-lite"/>
    </source>
</evidence>
<feature type="compositionally biased region" description="Polar residues" evidence="1">
    <location>
        <begin position="49"/>
        <end position="63"/>
    </location>
</feature>